<reference evidence="2 3" key="2">
    <citation type="submission" date="2017-10" db="EMBL/GenBank/DDBJ databases">
        <title>Extensive intraspecific genome diversity in a model arbuscular mycorrhizal fungus.</title>
        <authorList>
            <person name="Chen E.C.H."/>
            <person name="Morin E."/>
            <person name="Baudet D."/>
            <person name="Noel J."/>
            <person name="Ndikumana S."/>
            <person name="Charron P."/>
            <person name="St-Onge C."/>
            <person name="Giorgi J."/>
            <person name="Grigoriev I.V."/>
            <person name="Roux C."/>
            <person name="Martin F.M."/>
            <person name="Corradi N."/>
        </authorList>
    </citation>
    <scope>NUCLEOTIDE SEQUENCE [LARGE SCALE GENOMIC DNA]</scope>
    <source>
        <strain evidence="2 3">C2</strain>
    </source>
</reference>
<evidence type="ECO:0000256" key="1">
    <source>
        <dbReference type="SAM" id="MobiDB-lite"/>
    </source>
</evidence>
<dbReference type="SUPFAM" id="SSF52047">
    <property type="entry name" value="RNI-like"/>
    <property type="match status" value="1"/>
</dbReference>
<dbReference type="VEuPathDB" id="FungiDB:RhiirFUN_017996"/>
<dbReference type="VEuPathDB" id="FungiDB:RhiirA1_413129"/>
<feature type="region of interest" description="Disordered" evidence="1">
    <location>
        <begin position="145"/>
        <end position="167"/>
    </location>
</feature>
<organism evidence="2 3">
    <name type="scientific">Rhizophagus irregularis</name>
    <dbReference type="NCBI Taxonomy" id="588596"/>
    <lineage>
        <taxon>Eukaryota</taxon>
        <taxon>Fungi</taxon>
        <taxon>Fungi incertae sedis</taxon>
        <taxon>Mucoromycota</taxon>
        <taxon>Glomeromycotina</taxon>
        <taxon>Glomeromycetes</taxon>
        <taxon>Glomerales</taxon>
        <taxon>Glomeraceae</taxon>
        <taxon>Rhizophagus</taxon>
    </lineage>
</organism>
<dbReference type="EMBL" id="LLXL01001198">
    <property type="protein sequence ID" value="PKK65775.1"/>
    <property type="molecule type" value="Genomic_DNA"/>
</dbReference>
<comment type="caution">
    <text evidence="2">The sequence shown here is derived from an EMBL/GenBank/DDBJ whole genome shotgun (WGS) entry which is preliminary data.</text>
</comment>
<reference evidence="2 3" key="1">
    <citation type="submission" date="2016-04" db="EMBL/GenBank/DDBJ databases">
        <title>Genome analyses suggest a sexual origin of heterokaryosis in a supposedly ancient asexual fungus.</title>
        <authorList>
            <person name="Ropars J."/>
            <person name="Sedzielewska K."/>
            <person name="Noel J."/>
            <person name="Charron P."/>
            <person name="Farinelli L."/>
            <person name="Marton T."/>
            <person name="Kruger M."/>
            <person name="Pelin A."/>
            <person name="Brachmann A."/>
            <person name="Corradi N."/>
        </authorList>
    </citation>
    <scope>NUCLEOTIDE SEQUENCE [LARGE SCALE GENOMIC DNA]</scope>
    <source>
        <strain evidence="2 3">C2</strain>
    </source>
</reference>
<protein>
    <submittedName>
        <fullName evidence="2">Uncharacterized protein</fullName>
    </submittedName>
</protein>
<feature type="compositionally biased region" description="Basic and acidic residues" evidence="1">
    <location>
        <begin position="158"/>
        <end position="167"/>
    </location>
</feature>
<dbReference type="VEuPathDB" id="FungiDB:RhiirFUN_017992"/>
<dbReference type="Gene3D" id="3.80.10.10">
    <property type="entry name" value="Ribonuclease Inhibitor"/>
    <property type="match status" value="1"/>
</dbReference>
<proteinExistence type="predicted"/>
<evidence type="ECO:0000313" key="3">
    <source>
        <dbReference type="Proteomes" id="UP000233469"/>
    </source>
</evidence>
<sequence length="167" mass="19380">METSSLDNDLGIEEFEKKLEASNKQVQQNTTILQDAASKLTYTLDDDTWNLEPFTNLRYLYLGTSNKDNIQRGIIQGSLKPLRNLKNLVKLDIYETDIDSGLEYLPSNLKSIIINLTVPDFTDFYDMQELRKANEKLIKKIKEETTSEKKPKSRFHNCKKELAEEKK</sequence>
<evidence type="ECO:0000313" key="2">
    <source>
        <dbReference type="EMBL" id="PKK65775.1"/>
    </source>
</evidence>
<accession>A0A2N1MVX4</accession>
<dbReference type="VEuPathDB" id="FungiDB:FUN_000586"/>
<dbReference type="InterPro" id="IPR032675">
    <property type="entry name" value="LRR_dom_sf"/>
</dbReference>
<gene>
    <name evidence="2" type="ORF">RhiirC2_785667</name>
</gene>
<dbReference type="AlphaFoldDB" id="A0A2N1MVX4"/>
<dbReference type="Proteomes" id="UP000233469">
    <property type="component" value="Unassembled WGS sequence"/>
</dbReference>
<name>A0A2N1MVX4_9GLOM</name>